<dbReference type="InterPro" id="IPR013520">
    <property type="entry name" value="Ribonucl_H"/>
</dbReference>
<keyword evidence="3" id="KW-1185">Reference proteome</keyword>
<dbReference type="CDD" id="cd06127">
    <property type="entry name" value="DEDDh"/>
    <property type="match status" value="1"/>
</dbReference>
<keyword evidence="2" id="KW-0269">Exonuclease</keyword>
<name>A0ABZ2YN72_9BACT</name>
<dbReference type="RefSeq" id="WP_341836092.1">
    <property type="nucleotide sequence ID" value="NZ_CP149822.1"/>
</dbReference>
<dbReference type="Pfam" id="PF00929">
    <property type="entry name" value="RNase_T"/>
    <property type="match status" value="1"/>
</dbReference>
<dbReference type="InterPro" id="IPR047296">
    <property type="entry name" value="GIY-YIG_UvrC_Cho"/>
</dbReference>
<dbReference type="InterPro" id="IPR006054">
    <property type="entry name" value="DnaQ"/>
</dbReference>
<dbReference type="GO" id="GO:0004527">
    <property type="term" value="F:exonuclease activity"/>
    <property type="evidence" value="ECO:0007669"/>
    <property type="project" value="UniProtKB-KW"/>
</dbReference>
<dbReference type="InterPro" id="IPR036397">
    <property type="entry name" value="RNaseH_sf"/>
</dbReference>
<proteinExistence type="predicted"/>
<dbReference type="InterPro" id="IPR012337">
    <property type="entry name" value="RNaseH-like_sf"/>
</dbReference>
<accession>A0ABZ2YN72</accession>
<reference evidence="3" key="1">
    <citation type="submission" date="2024-03" db="EMBL/GenBank/DDBJ databases">
        <title>Chitinophaga horti sp. nov., isolated from garden soil.</title>
        <authorList>
            <person name="Lee D.S."/>
            <person name="Han D.M."/>
            <person name="Baek J.H."/>
            <person name="Choi D.G."/>
            <person name="Jeon J.H."/>
            <person name="Jeon C.O."/>
        </authorList>
    </citation>
    <scope>NUCLEOTIDE SEQUENCE [LARGE SCALE GENOMIC DNA]</scope>
    <source>
        <strain evidence="3">GPA1</strain>
    </source>
</reference>
<dbReference type="Proteomes" id="UP001485459">
    <property type="component" value="Chromosome"/>
</dbReference>
<dbReference type="PROSITE" id="PS50164">
    <property type="entry name" value="GIY_YIG"/>
    <property type="match status" value="1"/>
</dbReference>
<dbReference type="SUPFAM" id="SSF53098">
    <property type="entry name" value="Ribonuclease H-like"/>
    <property type="match status" value="1"/>
</dbReference>
<sequence length="457" mass="51752">MYAIVDIETTGGHASAGKITEVAIFLHDGMQITGKYETLVNPGIPIPRYIQALTGITDEMVADAPLFEDIAENVFNLLHGQIFIAHNVNFDYSFLRHELDYCGYKLQSKKLCTVRLSRKVFPGFPSYSLGNLCRQLNIGIVNRHRASGDASATVRLFELMLAADKQGAISQALNARSKDKWLPLHLPQEYVDDLPSTPGVYYFHNEKGKVVYVGKARNIRKRVTSHFTGNSAGRQRQEFLRNIHSITFEKTGTELMAFILESIEIRRLWPQYNNAQKRVESKFGFYTFEDQQGYLRLAIEKRRKYTTPVFAFNLLAEGHNLLRQLIREFKLCPKLCFLQTSPDPCAGMAEKTCKGACEKKEKPAKYNQRVLEAIGHLQSAQPSFLILDAGRQATEQSCILMEKGKFYGMGYVPRDVAVSDTAMLKDLLTQYPENEFILNLLRTYANNNAGRLVQVPA</sequence>
<dbReference type="SMART" id="SM00465">
    <property type="entry name" value="GIYc"/>
    <property type="match status" value="1"/>
</dbReference>
<dbReference type="InterPro" id="IPR035901">
    <property type="entry name" value="GIY-YIG_endonuc_sf"/>
</dbReference>
<dbReference type="EMBL" id="CP149822">
    <property type="protein sequence ID" value="WZN41237.1"/>
    <property type="molecule type" value="Genomic_DNA"/>
</dbReference>
<protein>
    <submittedName>
        <fullName evidence="2">Exonuclease domain-containing protein</fullName>
    </submittedName>
</protein>
<dbReference type="SUPFAM" id="SSF82771">
    <property type="entry name" value="GIY-YIG endonuclease"/>
    <property type="match status" value="1"/>
</dbReference>
<dbReference type="Pfam" id="PF01541">
    <property type="entry name" value="GIY-YIG"/>
    <property type="match status" value="1"/>
</dbReference>
<gene>
    <name evidence="2" type="ORF">WJU16_25060</name>
</gene>
<dbReference type="NCBIfam" id="TIGR00573">
    <property type="entry name" value="dnaq"/>
    <property type="match status" value="1"/>
</dbReference>
<dbReference type="Gene3D" id="3.40.1440.10">
    <property type="entry name" value="GIY-YIG endonuclease"/>
    <property type="match status" value="1"/>
</dbReference>
<dbReference type="SMART" id="SM00479">
    <property type="entry name" value="EXOIII"/>
    <property type="match status" value="1"/>
</dbReference>
<dbReference type="PANTHER" id="PTHR30231:SF37">
    <property type="entry name" value="EXODEOXYRIBONUCLEASE 10"/>
    <property type="match status" value="1"/>
</dbReference>
<feature type="domain" description="GIY-YIG" evidence="1">
    <location>
        <begin position="196"/>
        <end position="274"/>
    </location>
</feature>
<keyword evidence="2" id="KW-0540">Nuclease</keyword>
<keyword evidence="2" id="KW-0378">Hydrolase</keyword>
<evidence type="ECO:0000313" key="3">
    <source>
        <dbReference type="Proteomes" id="UP001485459"/>
    </source>
</evidence>
<organism evidence="2 3">
    <name type="scientific">Chitinophaga pollutisoli</name>
    <dbReference type="NCBI Taxonomy" id="3133966"/>
    <lineage>
        <taxon>Bacteria</taxon>
        <taxon>Pseudomonadati</taxon>
        <taxon>Bacteroidota</taxon>
        <taxon>Chitinophagia</taxon>
        <taxon>Chitinophagales</taxon>
        <taxon>Chitinophagaceae</taxon>
        <taxon>Chitinophaga</taxon>
    </lineage>
</organism>
<evidence type="ECO:0000259" key="1">
    <source>
        <dbReference type="PROSITE" id="PS50164"/>
    </source>
</evidence>
<dbReference type="CDD" id="cd10434">
    <property type="entry name" value="GIY-YIG_UvrC_Cho"/>
    <property type="match status" value="1"/>
</dbReference>
<dbReference type="PANTHER" id="PTHR30231">
    <property type="entry name" value="DNA POLYMERASE III SUBUNIT EPSILON"/>
    <property type="match status" value="1"/>
</dbReference>
<evidence type="ECO:0000313" key="2">
    <source>
        <dbReference type="EMBL" id="WZN41237.1"/>
    </source>
</evidence>
<dbReference type="Gene3D" id="3.30.420.10">
    <property type="entry name" value="Ribonuclease H-like superfamily/Ribonuclease H"/>
    <property type="match status" value="1"/>
</dbReference>
<dbReference type="InterPro" id="IPR000305">
    <property type="entry name" value="GIY-YIG_endonuc"/>
</dbReference>